<sequence>KERALARELENMKLQYSLLNRKMEQVENVLANVEDRDNNIYRLYFEASPIPEEQRLAGFGGINRYKDLEGFDNSKLIMDSHKKLDMLTKRLVVQSRS</sequence>
<accession>A0ABX1D9A5</accession>
<dbReference type="Proteomes" id="UP000703674">
    <property type="component" value="Unassembled WGS sequence"/>
</dbReference>
<gene>
    <name evidence="2" type="ORF">HC175_23155</name>
</gene>
<comment type="caution">
    <text evidence="2">The sequence shown here is derived from an EMBL/GenBank/DDBJ whole genome shotgun (WGS) entry which is preliminary data.</text>
</comment>
<reference evidence="2 3" key="1">
    <citation type="submission" date="2020-03" db="EMBL/GenBank/DDBJ databases">
        <title>Salinimicrobium sp. nov, isolated from SCS.</title>
        <authorList>
            <person name="Cao W.R."/>
        </authorList>
    </citation>
    <scope>NUCLEOTIDE SEQUENCE [LARGE SCALE GENOMIC DNA]</scope>
    <source>
        <strain evidence="3">J15B91</strain>
    </source>
</reference>
<evidence type="ECO:0000313" key="2">
    <source>
        <dbReference type="EMBL" id="NJW55817.1"/>
    </source>
</evidence>
<proteinExistence type="predicted"/>
<feature type="coiled-coil region" evidence="1">
    <location>
        <begin position="2"/>
        <end position="36"/>
    </location>
</feature>
<keyword evidence="1" id="KW-0175">Coiled coil</keyword>
<feature type="non-terminal residue" evidence="2">
    <location>
        <position position="97"/>
    </location>
</feature>
<dbReference type="EMBL" id="JAAVJR010001583">
    <property type="protein sequence ID" value="NJW55817.1"/>
    <property type="molecule type" value="Genomic_DNA"/>
</dbReference>
<evidence type="ECO:0000256" key="1">
    <source>
        <dbReference type="SAM" id="Coils"/>
    </source>
</evidence>
<evidence type="ECO:0000313" key="3">
    <source>
        <dbReference type="Proteomes" id="UP000703674"/>
    </source>
</evidence>
<protein>
    <submittedName>
        <fullName evidence="2">M23 family peptidase</fullName>
    </submittedName>
</protein>
<name>A0ABX1D9A5_9FLAO</name>
<feature type="non-terminal residue" evidence="2">
    <location>
        <position position="1"/>
    </location>
</feature>
<organism evidence="2 3">
    <name type="scientific">Salinimicrobium oceani</name>
    <dbReference type="NCBI Taxonomy" id="2722702"/>
    <lineage>
        <taxon>Bacteria</taxon>
        <taxon>Pseudomonadati</taxon>
        <taxon>Bacteroidota</taxon>
        <taxon>Flavobacteriia</taxon>
        <taxon>Flavobacteriales</taxon>
        <taxon>Flavobacteriaceae</taxon>
        <taxon>Salinimicrobium</taxon>
    </lineage>
</organism>
<keyword evidence="3" id="KW-1185">Reference proteome</keyword>